<dbReference type="EMBL" id="UGQM01000001">
    <property type="protein sequence ID" value="STZ43088.1"/>
    <property type="molecule type" value="Genomic_DNA"/>
</dbReference>
<organism evidence="1 2">
    <name type="scientific">Mycolicibacterium gilvum</name>
    <dbReference type="NCBI Taxonomy" id="1804"/>
    <lineage>
        <taxon>Bacteria</taxon>
        <taxon>Bacillati</taxon>
        <taxon>Actinomycetota</taxon>
        <taxon>Actinomycetes</taxon>
        <taxon>Mycobacteriales</taxon>
        <taxon>Mycobacteriaceae</taxon>
        <taxon>Mycolicibacterium</taxon>
    </lineage>
</organism>
<dbReference type="AlphaFoldDB" id="A0A378SLT8"/>
<accession>A0A378SLT8</accession>
<dbReference type="Proteomes" id="UP000254291">
    <property type="component" value="Unassembled WGS sequence"/>
</dbReference>
<proteinExistence type="predicted"/>
<keyword evidence="1" id="KW-0378">Hydrolase</keyword>
<gene>
    <name evidence="1" type="ORF">NCTC10742_02305</name>
</gene>
<sequence>MIGELHPRHCAVEFKKFMISIDKAGPADLDVHLDCENLTTHRTKWA</sequence>
<evidence type="ECO:0000313" key="2">
    <source>
        <dbReference type="Proteomes" id="UP000254291"/>
    </source>
</evidence>
<evidence type="ECO:0000313" key="1">
    <source>
        <dbReference type="EMBL" id="STZ43088.1"/>
    </source>
</evidence>
<reference evidence="1 2" key="1">
    <citation type="submission" date="2018-06" db="EMBL/GenBank/DDBJ databases">
        <authorList>
            <consortium name="Pathogen Informatics"/>
            <person name="Doyle S."/>
        </authorList>
    </citation>
    <scope>NUCLEOTIDE SEQUENCE [LARGE SCALE GENOMIC DNA]</scope>
    <source>
        <strain evidence="1 2">NCTC10742</strain>
    </source>
</reference>
<dbReference type="EC" id="3.1.1.73" evidence="1"/>
<name>A0A378SLT8_9MYCO</name>
<dbReference type="GO" id="GO:0030600">
    <property type="term" value="F:feruloyl esterase activity"/>
    <property type="evidence" value="ECO:0007669"/>
    <property type="project" value="UniProtKB-EC"/>
</dbReference>
<protein>
    <submittedName>
        <fullName evidence="1">Transposase</fullName>
        <ecNumber evidence="1">3.1.1.73</ecNumber>
    </submittedName>
</protein>